<dbReference type="GO" id="GO:0008270">
    <property type="term" value="F:zinc ion binding"/>
    <property type="evidence" value="ECO:0007669"/>
    <property type="project" value="UniProtKB-KW"/>
</dbReference>
<evidence type="ECO:0000313" key="11">
    <source>
        <dbReference type="EMBL" id="KAK5691183.1"/>
    </source>
</evidence>
<feature type="compositionally biased region" description="Polar residues" evidence="9">
    <location>
        <begin position="238"/>
        <end position="251"/>
    </location>
</feature>
<evidence type="ECO:0000313" key="12">
    <source>
        <dbReference type="Proteomes" id="UP001310594"/>
    </source>
</evidence>
<dbReference type="PROSITE" id="PS00028">
    <property type="entry name" value="ZINC_FINGER_C2H2_1"/>
    <property type="match status" value="1"/>
</dbReference>
<keyword evidence="4 7" id="KW-0863">Zinc-finger</keyword>
<feature type="region of interest" description="Disordered" evidence="9">
    <location>
        <begin position="435"/>
        <end position="509"/>
    </location>
</feature>
<dbReference type="FunFam" id="3.30.160.60:FF:000201">
    <property type="entry name" value="C2H2 finger domain protein (Gli3)"/>
    <property type="match status" value="1"/>
</dbReference>
<evidence type="ECO:0000256" key="5">
    <source>
        <dbReference type="ARBA" id="ARBA00022833"/>
    </source>
</evidence>
<dbReference type="AlphaFoldDB" id="A0AAN7VLA1"/>
<dbReference type="PANTHER" id="PTHR45718">
    <property type="entry name" value="TRANSCRIPTIONAL ACTIVATOR CUBITUS INTERRUPTUS"/>
    <property type="match status" value="1"/>
</dbReference>
<dbReference type="Gene3D" id="3.30.160.60">
    <property type="entry name" value="Classic Zinc Finger"/>
    <property type="match status" value="2"/>
</dbReference>
<keyword evidence="6" id="KW-0539">Nucleus</keyword>
<accession>A0AAN7VLA1</accession>
<evidence type="ECO:0000256" key="6">
    <source>
        <dbReference type="ARBA" id="ARBA00023242"/>
    </source>
</evidence>
<evidence type="ECO:0000256" key="2">
    <source>
        <dbReference type="ARBA" id="ARBA00022723"/>
    </source>
</evidence>
<name>A0AAN7VLA1_9PEZI</name>
<protein>
    <recommendedName>
        <fullName evidence="10">C2H2-type domain-containing protein</fullName>
    </recommendedName>
</protein>
<evidence type="ECO:0000256" key="8">
    <source>
        <dbReference type="SAM" id="Coils"/>
    </source>
</evidence>
<feature type="compositionally biased region" description="Basic and acidic residues" evidence="9">
    <location>
        <begin position="445"/>
        <end position="457"/>
    </location>
</feature>
<dbReference type="PANTHER" id="PTHR45718:SF4">
    <property type="entry name" value="TRANSCRIPTIONAL ACTIVATOR CUBITUS INTERRUPTUS"/>
    <property type="match status" value="1"/>
</dbReference>
<feature type="domain" description="C2H2-type" evidence="10">
    <location>
        <begin position="165"/>
        <end position="195"/>
    </location>
</feature>
<evidence type="ECO:0000256" key="7">
    <source>
        <dbReference type="PROSITE-ProRule" id="PRU00042"/>
    </source>
</evidence>
<feature type="compositionally biased region" description="Low complexity" evidence="9">
    <location>
        <begin position="69"/>
        <end position="85"/>
    </location>
</feature>
<evidence type="ECO:0000256" key="9">
    <source>
        <dbReference type="SAM" id="MobiDB-lite"/>
    </source>
</evidence>
<feature type="region of interest" description="Disordered" evidence="9">
    <location>
        <begin position="1"/>
        <end position="89"/>
    </location>
</feature>
<dbReference type="InterPro" id="IPR043359">
    <property type="entry name" value="GLI-like"/>
</dbReference>
<sequence>MADDPPSPPSSELSSPPSIESDHDSTDALSTARPAKRRKRNTKEPITTPFPRDDSQIPGNDPTDWETISLSSDSLSSAPGSPSHSEWASRDDAQTECLWRDCPFGEAGNNDELVIHVQSTHCATGGPKRVKYICEWGECQRKTSSHPSGYALKAHMRSHTKEKPYYCALPECDKAFTRSDALSKHMRTVHEPEMPRGLAVPDNPPPTVVSKPGKAGKQPKATNNGNAINIKPDPLTPHSATNPNEPSPASDNITYIPAHHPITGQPGFMIHYPPDIIFTAWESSIPADQLMRLLRRQLHWAEKEHRELEAENAELERRRREEWELKEVLMDGVMESEWARAQRSMMDATEEQDMMGERGLLDDLPPNVRETMEADVDKGLRWGPQEPPWRRRRTGPKTLRERYREAVDRMNADVDQEDAAQTRQGYEDAIARLRADGEAEDERLDAEHERGMRERAQRQGYRPETPGNDGDEDSDEEEGDGEAELEPPPTGRSGGFDGERDPYDNYFEDQEARFEQLRAERERAKAAQMRIEEGNGGKGDAEMDAVGVLMGMGGRQG</sequence>
<keyword evidence="3" id="KW-0677">Repeat</keyword>
<keyword evidence="2" id="KW-0479">Metal-binding</keyword>
<organism evidence="11 12">
    <name type="scientific">Elasticomyces elasticus</name>
    <dbReference type="NCBI Taxonomy" id="574655"/>
    <lineage>
        <taxon>Eukaryota</taxon>
        <taxon>Fungi</taxon>
        <taxon>Dikarya</taxon>
        <taxon>Ascomycota</taxon>
        <taxon>Pezizomycotina</taxon>
        <taxon>Dothideomycetes</taxon>
        <taxon>Dothideomycetidae</taxon>
        <taxon>Mycosphaerellales</taxon>
        <taxon>Teratosphaeriaceae</taxon>
        <taxon>Elasticomyces</taxon>
    </lineage>
</organism>
<feature type="region of interest" description="Disordered" evidence="9">
    <location>
        <begin position="193"/>
        <end position="251"/>
    </location>
</feature>
<dbReference type="InterPro" id="IPR036236">
    <property type="entry name" value="Znf_C2H2_sf"/>
</dbReference>
<dbReference type="EMBL" id="JAVRQU010000022">
    <property type="protein sequence ID" value="KAK5691183.1"/>
    <property type="molecule type" value="Genomic_DNA"/>
</dbReference>
<evidence type="ECO:0000256" key="1">
    <source>
        <dbReference type="ARBA" id="ARBA00004123"/>
    </source>
</evidence>
<dbReference type="SMART" id="SM00355">
    <property type="entry name" value="ZnF_C2H2"/>
    <property type="match status" value="3"/>
</dbReference>
<dbReference type="SUPFAM" id="SSF57667">
    <property type="entry name" value="beta-beta-alpha zinc fingers"/>
    <property type="match status" value="1"/>
</dbReference>
<dbReference type="InterPro" id="IPR013087">
    <property type="entry name" value="Znf_C2H2_type"/>
</dbReference>
<dbReference type="GO" id="GO:0005634">
    <property type="term" value="C:nucleus"/>
    <property type="evidence" value="ECO:0007669"/>
    <property type="project" value="UniProtKB-SubCell"/>
</dbReference>
<keyword evidence="8" id="KW-0175">Coiled coil</keyword>
<dbReference type="PROSITE" id="PS50157">
    <property type="entry name" value="ZINC_FINGER_C2H2_2"/>
    <property type="match status" value="1"/>
</dbReference>
<reference evidence="11" key="1">
    <citation type="submission" date="2023-08" db="EMBL/GenBank/DDBJ databases">
        <title>Black Yeasts Isolated from many extreme environments.</title>
        <authorList>
            <person name="Coleine C."/>
            <person name="Stajich J.E."/>
            <person name="Selbmann L."/>
        </authorList>
    </citation>
    <scope>NUCLEOTIDE SEQUENCE</scope>
    <source>
        <strain evidence="11">CCFEE 5810</strain>
    </source>
</reference>
<dbReference type="GO" id="GO:0000981">
    <property type="term" value="F:DNA-binding transcription factor activity, RNA polymerase II-specific"/>
    <property type="evidence" value="ECO:0007669"/>
    <property type="project" value="TreeGrafter"/>
</dbReference>
<evidence type="ECO:0000259" key="10">
    <source>
        <dbReference type="PROSITE" id="PS50157"/>
    </source>
</evidence>
<dbReference type="GO" id="GO:0000978">
    <property type="term" value="F:RNA polymerase II cis-regulatory region sequence-specific DNA binding"/>
    <property type="evidence" value="ECO:0007669"/>
    <property type="project" value="TreeGrafter"/>
</dbReference>
<comment type="subcellular location">
    <subcellularLocation>
        <location evidence="1">Nucleus</location>
    </subcellularLocation>
</comment>
<dbReference type="Pfam" id="PF00096">
    <property type="entry name" value="zf-C2H2"/>
    <property type="match status" value="1"/>
</dbReference>
<evidence type="ECO:0000256" key="4">
    <source>
        <dbReference type="ARBA" id="ARBA00022771"/>
    </source>
</evidence>
<feature type="coiled-coil region" evidence="8">
    <location>
        <begin position="291"/>
        <end position="321"/>
    </location>
</feature>
<evidence type="ECO:0000256" key="3">
    <source>
        <dbReference type="ARBA" id="ARBA00022737"/>
    </source>
</evidence>
<gene>
    <name evidence="11" type="ORF">LTR97_011835</name>
</gene>
<dbReference type="Proteomes" id="UP001310594">
    <property type="component" value="Unassembled WGS sequence"/>
</dbReference>
<comment type="caution">
    <text evidence="11">The sequence shown here is derived from an EMBL/GenBank/DDBJ whole genome shotgun (WGS) entry which is preliminary data.</text>
</comment>
<proteinExistence type="predicted"/>
<keyword evidence="5" id="KW-0862">Zinc</keyword>
<feature type="compositionally biased region" description="Acidic residues" evidence="9">
    <location>
        <begin position="469"/>
        <end position="485"/>
    </location>
</feature>